<dbReference type="PANTHER" id="PTHR43418:SF4">
    <property type="entry name" value="MULTIFUNCTIONAL TRYPTOPHAN BIOSYNTHESIS PROTEIN"/>
    <property type="match status" value="1"/>
</dbReference>
<dbReference type="FunFam" id="3.40.50.880:FF:000003">
    <property type="entry name" value="Anthranilate synthase component II"/>
    <property type="match status" value="1"/>
</dbReference>
<evidence type="ECO:0000313" key="3">
    <source>
        <dbReference type="EMBL" id="VFU16904.1"/>
    </source>
</evidence>
<dbReference type="GO" id="GO:0046820">
    <property type="term" value="F:4-amino-4-deoxychorismate synthase activity"/>
    <property type="evidence" value="ECO:0007669"/>
    <property type="project" value="UniProtKB-EC"/>
</dbReference>
<dbReference type="InterPro" id="IPR029062">
    <property type="entry name" value="Class_I_gatase-like"/>
</dbReference>
<protein>
    <submittedName>
        <fullName evidence="3">Aminodeoxychorismate synthase, subunit II</fullName>
        <ecNumber evidence="3">2.6.1.85</ecNumber>
    </submittedName>
</protein>
<evidence type="ECO:0000256" key="1">
    <source>
        <dbReference type="ARBA" id="ARBA00022962"/>
    </source>
</evidence>
<dbReference type="EMBL" id="CAADRM010000124">
    <property type="protein sequence ID" value="VFU16904.1"/>
    <property type="molecule type" value="Genomic_DNA"/>
</dbReference>
<dbReference type="InterPro" id="IPR050472">
    <property type="entry name" value="Anth_synth/Amidotransfase"/>
</dbReference>
<keyword evidence="1" id="KW-0315">Glutamine amidotransferase</keyword>
<dbReference type="EC" id="2.6.1.85" evidence="3"/>
<gene>
    <name evidence="3" type="primary">pabA</name>
    <name evidence="3" type="ORF">SCFA_590013</name>
</gene>
<accession>A0A485M2V6</accession>
<dbReference type="CDD" id="cd01743">
    <property type="entry name" value="GATase1_Anthranilate_Synthase"/>
    <property type="match status" value="1"/>
</dbReference>
<dbReference type="PRINTS" id="PR00097">
    <property type="entry name" value="ANTSNTHASEII"/>
</dbReference>
<dbReference type="Pfam" id="PF00117">
    <property type="entry name" value="GATase"/>
    <property type="match status" value="1"/>
</dbReference>
<name>A0A485M2V6_9ZZZZ</name>
<proteinExistence type="predicted"/>
<dbReference type="GO" id="GO:0004049">
    <property type="term" value="F:anthranilate synthase activity"/>
    <property type="evidence" value="ECO:0007669"/>
    <property type="project" value="TreeGrafter"/>
</dbReference>
<dbReference type="GO" id="GO:0000162">
    <property type="term" value="P:L-tryptophan biosynthetic process"/>
    <property type="evidence" value="ECO:0007669"/>
    <property type="project" value="TreeGrafter"/>
</dbReference>
<evidence type="ECO:0000259" key="2">
    <source>
        <dbReference type="Pfam" id="PF00117"/>
    </source>
</evidence>
<dbReference type="NCBIfam" id="TIGR00566">
    <property type="entry name" value="trpG_papA"/>
    <property type="match status" value="1"/>
</dbReference>
<sequence>MILMIDNFDSFTYNLVQGFEILGQEVAVYRNDAVSLDEIQEMAPSGIIISPGPGTPGSAGISVEVVRKFHTSIPILGVCLGHQCIGEAFGANIIHAGRVMHGKSSRITHDGCDLFTDIPQGFDAVRYHSLVVDEKTLPGAFLVCARSEDNEVMGMRLKHYPVFGVQFHPESIATEHGHRLMGNFIAQTKEVV</sequence>
<reference evidence="3" key="1">
    <citation type="submission" date="2019-03" db="EMBL/GenBank/DDBJ databases">
        <authorList>
            <person name="Hao L."/>
        </authorList>
    </citation>
    <scope>NUCLEOTIDE SEQUENCE</scope>
</reference>
<dbReference type="InterPro" id="IPR006221">
    <property type="entry name" value="TrpG/PapA_dom"/>
</dbReference>
<dbReference type="InterPro" id="IPR017926">
    <property type="entry name" value="GATASE"/>
</dbReference>
<organism evidence="3">
    <name type="scientific">anaerobic digester metagenome</name>
    <dbReference type="NCBI Taxonomy" id="1263854"/>
    <lineage>
        <taxon>unclassified sequences</taxon>
        <taxon>metagenomes</taxon>
        <taxon>ecological metagenomes</taxon>
    </lineage>
</organism>
<dbReference type="SUPFAM" id="SSF52317">
    <property type="entry name" value="Class I glutamine amidotransferase-like"/>
    <property type="match status" value="1"/>
</dbReference>
<dbReference type="PROSITE" id="PS51273">
    <property type="entry name" value="GATASE_TYPE_1"/>
    <property type="match status" value="1"/>
</dbReference>
<dbReference type="AlphaFoldDB" id="A0A485M2V6"/>
<feature type="domain" description="Glutamine amidotransferase" evidence="2">
    <location>
        <begin position="3"/>
        <end position="186"/>
    </location>
</feature>
<dbReference type="PRINTS" id="PR00099">
    <property type="entry name" value="CPSGATASE"/>
</dbReference>
<keyword evidence="3" id="KW-0808">Transferase</keyword>
<keyword evidence="3" id="KW-0032">Aminotransferase</keyword>
<dbReference type="PANTHER" id="PTHR43418">
    <property type="entry name" value="MULTIFUNCTIONAL TRYPTOPHAN BIOSYNTHESIS PROTEIN-RELATED"/>
    <property type="match status" value="1"/>
</dbReference>
<dbReference type="Gene3D" id="3.40.50.880">
    <property type="match status" value="1"/>
</dbReference>
<dbReference type="GO" id="GO:0005829">
    <property type="term" value="C:cytosol"/>
    <property type="evidence" value="ECO:0007669"/>
    <property type="project" value="TreeGrafter"/>
</dbReference>
<dbReference type="PRINTS" id="PR00096">
    <property type="entry name" value="GATASE"/>
</dbReference>